<evidence type="ECO:0000256" key="9">
    <source>
        <dbReference type="ARBA" id="ARBA00023075"/>
    </source>
</evidence>
<dbReference type="GO" id="GO:0005743">
    <property type="term" value="C:mitochondrial inner membrane"/>
    <property type="evidence" value="ECO:0007669"/>
    <property type="project" value="UniProtKB-SubCell"/>
</dbReference>
<evidence type="ECO:0000256" key="2">
    <source>
        <dbReference type="ARBA" id="ARBA00004448"/>
    </source>
</evidence>
<evidence type="ECO:0000256" key="8">
    <source>
        <dbReference type="ARBA" id="ARBA00022989"/>
    </source>
</evidence>
<evidence type="ECO:0000313" key="15">
    <source>
        <dbReference type="EMBL" id="AYE84568.1"/>
    </source>
</evidence>
<dbReference type="EMBL" id="MH253898">
    <property type="protein sequence ID" value="AYE84568.1"/>
    <property type="molecule type" value="Genomic_DNA"/>
</dbReference>
<feature type="transmembrane region" description="Helical" evidence="14">
    <location>
        <begin position="72"/>
        <end position="91"/>
    </location>
</feature>
<name>A0A386T8H8_THRPL</name>
<dbReference type="AlphaFoldDB" id="A0A386T8H8"/>
<dbReference type="Proteomes" id="UP000515158">
    <property type="component" value="Mitochondrion MT"/>
</dbReference>
<dbReference type="GO" id="GO:0009060">
    <property type="term" value="P:aerobic respiration"/>
    <property type="evidence" value="ECO:0007669"/>
    <property type="project" value="TreeGrafter"/>
</dbReference>
<evidence type="ECO:0000256" key="4">
    <source>
        <dbReference type="ARBA" id="ARBA00021009"/>
    </source>
</evidence>
<comment type="subcellular location">
    <subcellularLocation>
        <location evidence="2 12">Mitochondrion inner membrane</location>
        <topology evidence="2 12">Multi-pass membrane protein</topology>
    </subcellularLocation>
</comment>
<keyword evidence="16" id="KW-1185">Reference proteome</keyword>
<keyword evidence="8 14" id="KW-1133">Transmembrane helix</keyword>
<evidence type="ECO:0000256" key="14">
    <source>
        <dbReference type="SAM" id="Phobius"/>
    </source>
</evidence>
<dbReference type="Pfam" id="PF00146">
    <property type="entry name" value="NADHdh"/>
    <property type="match status" value="1"/>
</dbReference>
<reference evidence="15" key="1">
    <citation type="journal article" date="2018" name="PLoS ONE">
        <title>The complete mitochondrial genome of Melon thrips, Thrips palmi (Thripinae): Comparative analysis.</title>
        <authorList>
            <person name="Chakraborty R."/>
            <person name="Tyagi K."/>
            <person name="Kundu S."/>
            <person name="Rahaman I."/>
            <person name="Singha D."/>
            <person name="Chandra K."/>
            <person name="Patnaik S."/>
            <person name="Kumar V."/>
        </authorList>
    </citation>
    <scope>NUCLEOTIDE SEQUENCE</scope>
</reference>
<keyword evidence="12" id="KW-0520">NAD</keyword>
<evidence type="ECO:0000256" key="12">
    <source>
        <dbReference type="RuleBase" id="RU000471"/>
    </source>
</evidence>
<dbReference type="PROSITE" id="PS00668">
    <property type="entry name" value="COMPLEX1_ND1_2"/>
    <property type="match status" value="1"/>
</dbReference>
<dbReference type="KEGG" id="tpal:38092123"/>
<dbReference type="InterPro" id="IPR018086">
    <property type="entry name" value="NADH_UbQ_OxRdtase_su1_CS"/>
</dbReference>
<reference evidence="17" key="2">
    <citation type="journal article" date="2018" name="PLoS ONE">
        <title>The complete mitochondrial genome of Melon thrips, Thrips palmi (Thripinae) and comparative analysis: A vector for Tospoviruses.</title>
        <authorList>
            <person name="Chakraborty R."/>
            <person name="Tyagi K."/>
            <person name="Kundu S."/>
            <person name="Rahaman I."/>
            <person name="Singha D."/>
            <person name="Chandra K."/>
            <person name="Patnaik S."/>
            <person name="Kumar V."/>
        </authorList>
    </citation>
    <scope>NUCLEOTIDE SEQUENCE</scope>
</reference>
<feature type="transmembrane region" description="Helical" evidence="14">
    <location>
        <begin position="145"/>
        <end position="167"/>
    </location>
</feature>
<dbReference type="PANTHER" id="PTHR11432">
    <property type="entry name" value="NADH DEHYDROGENASE SUBUNIT 1"/>
    <property type="match status" value="1"/>
</dbReference>
<evidence type="ECO:0000313" key="16">
    <source>
        <dbReference type="Proteomes" id="UP000515158"/>
    </source>
</evidence>
<keyword evidence="5" id="KW-0813">Transport</keyword>
<keyword evidence="7" id="KW-0999">Mitochondrion inner membrane</keyword>
<comment type="catalytic activity">
    <reaction evidence="13">
        <text>a ubiquinone + NADH + 5 H(+)(in) = a ubiquinol + NAD(+) + 4 H(+)(out)</text>
        <dbReference type="Rhea" id="RHEA:29091"/>
        <dbReference type="Rhea" id="RHEA-COMP:9565"/>
        <dbReference type="Rhea" id="RHEA-COMP:9566"/>
        <dbReference type="ChEBI" id="CHEBI:15378"/>
        <dbReference type="ChEBI" id="CHEBI:16389"/>
        <dbReference type="ChEBI" id="CHEBI:17976"/>
        <dbReference type="ChEBI" id="CHEBI:57540"/>
        <dbReference type="ChEBI" id="CHEBI:57945"/>
        <dbReference type="EC" id="7.1.1.2"/>
    </reaction>
</comment>
<keyword evidence="11 14" id="KW-0472">Membrane</keyword>
<evidence type="ECO:0000256" key="11">
    <source>
        <dbReference type="ARBA" id="ARBA00023136"/>
    </source>
</evidence>
<feature type="transmembrane region" description="Helical" evidence="14">
    <location>
        <begin position="103"/>
        <end position="125"/>
    </location>
</feature>
<dbReference type="InterPro" id="IPR001694">
    <property type="entry name" value="NADH_UbQ_OxRdtase_su1/FPO"/>
</dbReference>
<feature type="transmembrane region" description="Helical" evidence="14">
    <location>
        <begin position="174"/>
        <end position="193"/>
    </location>
</feature>
<evidence type="ECO:0000256" key="3">
    <source>
        <dbReference type="ARBA" id="ARBA00010535"/>
    </source>
</evidence>
<reference evidence="17" key="3">
    <citation type="submission" date="2018-10" db="EMBL/GenBank/DDBJ databases">
        <authorList>
            <consortium name="NCBI Genome Project"/>
        </authorList>
    </citation>
    <scope>NUCLEOTIDE SEQUENCE</scope>
</reference>
<dbReference type="CTD" id="4535"/>
<dbReference type="PANTHER" id="PTHR11432:SF3">
    <property type="entry name" value="NADH-UBIQUINONE OXIDOREDUCTASE CHAIN 1"/>
    <property type="match status" value="1"/>
</dbReference>
<dbReference type="HAMAP" id="MF_01350">
    <property type="entry name" value="NDH1_NuoH"/>
    <property type="match status" value="1"/>
</dbReference>
<dbReference type="OrthoDB" id="531329at2759"/>
<dbReference type="GO" id="GO:0008137">
    <property type="term" value="F:NADH dehydrogenase (ubiquinone) activity"/>
    <property type="evidence" value="ECO:0007669"/>
    <property type="project" value="UniProtKB-EC"/>
</dbReference>
<evidence type="ECO:0000256" key="6">
    <source>
        <dbReference type="ARBA" id="ARBA00022692"/>
    </source>
</evidence>
<evidence type="ECO:0000256" key="10">
    <source>
        <dbReference type="ARBA" id="ARBA00023128"/>
    </source>
</evidence>
<dbReference type="GeneID" id="38092123"/>
<accession>A0A386T8H8</accession>
<keyword evidence="9 13" id="KW-0830">Ubiquinone</keyword>
<comment type="function">
    <text evidence="1">Core subunit of the mitochondrial membrane respiratory chain NADH dehydrogenase (Complex I) that is believed to belong to the minimal assembly required for catalysis. Complex I functions in the transfer of electrons from NADH to the respiratory chain. The immediate electron acceptor for the enzyme is believed to be ubiquinone.</text>
</comment>
<dbReference type="EC" id="7.1.1.2" evidence="13"/>
<evidence type="ECO:0000256" key="7">
    <source>
        <dbReference type="ARBA" id="ARBA00022792"/>
    </source>
</evidence>
<reference evidence="17" key="4">
    <citation type="submission" date="2025-04" db="UniProtKB">
        <authorList>
            <consortium name="RefSeq"/>
        </authorList>
    </citation>
    <scope>IDENTIFICATION</scope>
</reference>
<protein>
    <recommendedName>
        <fullName evidence="4 13">NADH-ubiquinone oxidoreductase chain 1</fullName>
        <ecNumber evidence="13">7.1.1.2</ecNumber>
    </recommendedName>
</protein>
<evidence type="ECO:0000256" key="5">
    <source>
        <dbReference type="ARBA" id="ARBA00022448"/>
    </source>
</evidence>
<dbReference type="PROSITE" id="PS00667">
    <property type="entry name" value="COMPLEX1_ND1_1"/>
    <property type="match status" value="1"/>
</dbReference>
<organism evidence="15">
    <name type="scientific">Thrips palmi</name>
    <name type="common">Melon thrips</name>
    <dbReference type="NCBI Taxonomy" id="161013"/>
    <lineage>
        <taxon>Eukaryota</taxon>
        <taxon>Metazoa</taxon>
        <taxon>Ecdysozoa</taxon>
        <taxon>Arthropoda</taxon>
        <taxon>Hexapoda</taxon>
        <taxon>Insecta</taxon>
        <taxon>Pterygota</taxon>
        <taxon>Neoptera</taxon>
        <taxon>Paraneoptera</taxon>
        <taxon>Thysanoptera</taxon>
        <taxon>Terebrantia</taxon>
        <taxon>Thripoidea</taxon>
        <taxon>Thripidae</taxon>
        <taxon>Thrips</taxon>
    </lineage>
</organism>
<evidence type="ECO:0000256" key="1">
    <source>
        <dbReference type="ARBA" id="ARBA00003257"/>
    </source>
</evidence>
<gene>
    <name evidence="15 17" type="primary">ND1</name>
    <name evidence="17" type="ORF">D9L35_mgp04</name>
</gene>
<keyword evidence="6 12" id="KW-0812">Transmembrane</keyword>
<feature type="transmembrane region" description="Helical" evidence="14">
    <location>
        <begin position="222"/>
        <end position="245"/>
    </location>
</feature>
<geneLocation type="mitochondrion" evidence="15 17"/>
<evidence type="ECO:0000313" key="17">
    <source>
        <dbReference type="RefSeq" id="YP_009517126.1"/>
    </source>
</evidence>
<keyword evidence="10 13" id="KW-0496">Mitochondrion</keyword>
<comment type="similarity">
    <text evidence="3 12">Belongs to the complex I subunit 1 family.</text>
</comment>
<dbReference type="RefSeq" id="YP_009517126.1">
    <property type="nucleotide sequence ID" value="NC_039437.1"/>
</dbReference>
<sequence length="306" mass="35342">MKLMQMLSLLSILIFSLVSVAFITLLERKILGYMQIRMGPNKVGMSGILQPFSDAIKLYSKEMNWPFQSNSIPFFISPCLSLSISLIMTLLMPYLKPLINMKLALLMFLSILGLGVYPILISGWSSNSNYSLIGSMRALAQTISYEVSLVFIILSTMFLSSSLSFYSVITTQKLFMFFFFLIPFYLWMFSSVAELNRTPFDFAEGESELVSGFNTEYSSSSFAIIFMAEYLMILLFSMYTSVFFFNSNCNILSMPKFMMLMMFYIWIRATLPRYRYDKLMNISWKFILPVATFNLFISIFLTIYSK</sequence>
<dbReference type="GO" id="GO:0003954">
    <property type="term" value="F:NADH dehydrogenase activity"/>
    <property type="evidence" value="ECO:0007669"/>
    <property type="project" value="TreeGrafter"/>
</dbReference>
<proteinExistence type="inferred from homology"/>
<feature type="transmembrane region" description="Helical" evidence="14">
    <location>
        <begin position="286"/>
        <end position="304"/>
    </location>
</feature>
<evidence type="ECO:0000256" key="13">
    <source>
        <dbReference type="RuleBase" id="RU000473"/>
    </source>
</evidence>